<comment type="caution">
    <text evidence="9">The sequence shown here is derived from an EMBL/GenBank/DDBJ whole genome shotgun (WGS) entry which is preliminary data.</text>
</comment>
<reference evidence="9" key="1">
    <citation type="submission" date="2022-08" db="EMBL/GenBank/DDBJ databases">
        <authorList>
            <person name="Marques A."/>
        </authorList>
    </citation>
    <scope>NUCLEOTIDE SEQUENCE</scope>
    <source>
        <strain evidence="9">RhyPub2mFocal</strain>
        <tissue evidence="9">Leaves</tissue>
    </source>
</reference>
<dbReference type="Pfam" id="PF00665">
    <property type="entry name" value="rve"/>
    <property type="match status" value="1"/>
</dbReference>
<keyword evidence="5" id="KW-0863">Zinc-finger</keyword>
<evidence type="ECO:0000256" key="2">
    <source>
        <dbReference type="ARBA" id="ARBA00022723"/>
    </source>
</evidence>
<dbReference type="PANTHER" id="PTHR42648">
    <property type="entry name" value="TRANSPOSASE, PUTATIVE-RELATED"/>
    <property type="match status" value="1"/>
</dbReference>
<keyword evidence="1" id="KW-0645">Protease</keyword>
<evidence type="ECO:0000259" key="8">
    <source>
        <dbReference type="PROSITE" id="PS50994"/>
    </source>
</evidence>
<name>A0AAV8FEP1_9POAL</name>
<feature type="domain" description="Integrase catalytic" evidence="8">
    <location>
        <begin position="534"/>
        <end position="700"/>
    </location>
</feature>
<dbReference type="SUPFAM" id="SSF53098">
    <property type="entry name" value="Ribonuclease H-like"/>
    <property type="match status" value="1"/>
</dbReference>
<evidence type="ECO:0000256" key="1">
    <source>
        <dbReference type="ARBA" id="ARBA00022670"/>
    </source>
</evidence>
<dbReference type="InterPro" id="IPR036875">
    <property type="entry name" value="Znf_CCHC_sf"/>
</dbReference>
<dbReference type="GO" id="GO:0006508">
    <property type="term" value="P:proteolysis"/>
    <property type="evidence" value="ECO:0007669"/>
    <property type="project" value="UniProtKB-KW"/>
</dbReference>
<dbReference type="InterPro" id="IPR001584">
    <property type="entry name" value="Integrase_cat-core"/>
</dbReference>
<gene>
    <name evidence="9" type="ORF">LUZ62_039978</name>
</gene>
<keyword evidence="10" id="KW-1185">Reference proteome</keyword>
<feature type="region of interest" description="Disordered" evidence="6">
    <location>
        <begin position="232"/>
        <end position="265"/>
    </location>
</feature>
<proteinExistence type="predicted"/>
<feature type="region of interest" description="Disordered" evidence="6">
    <location>
        <begin position="777"/>
        <end position="828"/>
    </location>
</feature>
<dbReference type="InterPro" id="IPR043502">
    <property type="entry name" value="DNA/RNA_pol_sf"/>
</dbReference>
<evidence type="ECO:0000256" key="4">
    <source>
        <dbReference type="ARBA" id="ARBA00022801"/>
    </source>
</evidence>
<dbReference type="GO" id="GO:0004190">
    <property type="term" value="F:aspartic-type endopeptidase activity"/>
    <property type="evidence" value="ECO:0007669"/>
    <property type="project" value="UniProtKB-KW"/>
</dbReference>
<keyword evidence="4" id="KW-0378">Hydrolase</keyword>
<dbReference type="GO" id="GO:0008270">
    <property type="term" value="F:zinc ion binding"/>
    <property type="evidence" value="ECO:0007669"/>
    <property type="project" value="UniProtKB-KW"/>
</dbReference>
<evidence type="ECO:0000256" key="6">
    <source>
        <dbReference type="SAM" id="MobiDB-lite"/>
    </source>
</evidence>
<dbReference type="InterPro" id="IPR054722">
    <property type="entry name" value="PolX-like_BBD"/>
</dbReference>
<dbReference type="InterPro" id="IPR025724">
    <property type="entry name" value="GAG-pre-integrase_dom"/>
</dbReference>
<sequence>MALQGEAWPARGAQLVFDGEDYDYWSIMMKTLLISQVLWDIVEEGFVEKPPKVVEEKDNDGKVITTTVVVDEKEKENKKKDAKALFCIQQGISRKLFPRIIGAKTSKEAWDILQREFQGTDKVRAVKLLTLKRDFQNLRMEKETLNEYFSKVIELVNQIKSLGDELTDKAVCEKILISLTSKYDNIVSIIEETKDLSKLSVHDLMGSLEMHDQRLGRRGENSLESAFQSKVNVKEGSNQNVNKGETSRGGGGYGRGRGRGRGGGRGNGDGKFCNFCKKPGHLEETCYNKGKPQCYNCKRYGHKQKECRDKNKEQANYTEEKKNGGGNGSTFYACQAAVEKKDDVWYVDSGCSNHMTGDESIFCKLDTAATTQITMGNGAVVKSKGKGTIAVNSKKGRMLIHDVLLVPDLAQNLLSVGQLIEHGHAVHFEGETCKIFDKVENKRELMAVVNMERHRNFPLTLKSANGVALKVDVEDLSWLWHKRLGHVNFESLKLLSRKNMVYGLPNIEEKKDVCEACALGKIHRETFPKEKAWRAKAPLELVHTDICGPMSTNSHGGNRYFITFIDDFSRMCWVYFLRQKSEAFSIFKKFQRMVERQSGKLIKKLRSDRGGEYNSKEFDKFCEDIGLERQVTIGFTPEQNGVAERKNRTIVEMARTMMNEKGLPLSFWAEATYTAVYLLNRCPTKAVENKTPFEAWSGGRKPSVNHLKVFGSVCYAHVPKEMRNKLEDKGEKCVFVGYSTKSKGYRLFSLKRNKVIESRDVIFNEKDKWDWKEKGVESVPMMVHEDDPREGSSGASEGSHEEEEEEEQPQSPTTHIGSSSSTPSSTPIRLRRLSDVYERCNFCVVEPESFEEAVQEEVWRNAMEDEIKMIVKNETWELVEKPKEKDVVGLKWIYKTKTNPDGSVQKCKARLVAKGYSQQPGIDYQETFAPVARHETIRMLIALASHKGWKLYQLDVKSAFLNGVLKEEVYVVQPQGFEVEGEEEKVYKLKKALYGLKQAPRAWYGNIDGYFTEKGFKRSPSEPTLYVKHGETGMLIVSLYVDDLIFTGNDEKMMHEFKNDMMKKYEMNDLGMLHYFLGIEIDQRDDGVFISQKKYAQNILSKFNMENCNPVKTPLLVNEKLMKDDGSGNADAAQYRSLVGSLLYLTTTRPDIMYASGLLSRFMHQPSKMHYGVAKRVLRYIQGTKDYGLMFERNEREDIELFGYCDSDWAGSLDDMKSTSGYCFTLGSGIFSWGSMKQERVAHSSAEAEYVSASEATKQVIWLRKVLGDMGEKQDMATVLFCDNKSAIAMSKNSVFHKRTKHIDLKHHYIREMVEDEEVMIKHVKTGDQLADIFTKALPCDKFVYLRELLGMKNKNIKGEC</sequence>
<dbReference type="Pfam" id="PF22936">
    <property type="entry name" value="Pol_BBD"/>
    <property type="match status" value="1"/>
</dbReference>
<keyword evidence="2" id="KW-0479">Metal-binding</keyword>
<dbReference type="Pfam" id="PF25597">
    <property type="entry name" value="SH3_retrovirus"/>
    <property type="match status" value="1"/>
</dbReference>
<feature type="domain" description="CCHC-type" evidence="7">
    <location>
        <begin position="294"/>
        <end position="309"/>
    </location>
</feature>
<dbReference type="Pfam" id="PF13976">
    <property type="entry name" value="gag_pre-integrs"/>
    <property type="match status" value="1"/>
</dbReference>
<dbReference type="PANTHER" id="PTHR42648:SF18">
    <property type="entry name" value="RETROTRANSPOSON, UNCLASSIFIED-LIKE PROTEIN"/>
    <property type="match status" value="1"/>
</dbReference>
<feature type="compositionally biased region" description="Low complexity" evidence="6">
    <location>
        <begin position="811"/>
        <end position="827"/>
    </location>
</feature>
<dbReference type="Gene3D" id="3.30.420.10">
    <property type="entry name" value="Ribonuclease H-like superfamily/Ribonuclease H"/>
    <property type="match status" value="1"/>
</dbReference>
<dbReference type="InterPro" id="IPR013103">
    <property type="entry name" value="RVT_2"/>
</dbReference>
<evidence type="ECO:0000256" key="5">
    <source>
        <dbReference type="PROSITE-ProRule" id="PRU00047"/>
    </source>
</evidence>
<organism evidence="9 10">
    <name type="scientific">Rhynchospora pubera</name>
    <dbReference type="NCBI Taxonomy" id="906938"/>
    <lineage>
        <taxon>Eukaryota</taxon>
        <taxon>Viridiplantae</taxon>
        <taxon>Streptophyta</taxon>
        <taxon>Embryophyta</taxon>
        <taxon>Tracheophyta</taxon>
        <taxon>Spermatophyta</taxon>
        <taxon>Magnoliopsida</taxon>
        <taxon>Liliopsida</taxon>
        <taxon>Poales</taxon>
        <taxon>Cyperaceae</taxon>
        <taxon>Cyperoideae</taxon>
        <taxon>Rhynchosporeae</taxon>
        <taxon>Rhynchospora</taxon>
    </lineage>
</organism>
<accession>A0AAV8FEP1</accession>
<dbReference type="InterPro" id="IPR039537">
    <property type="entry name" value="Retrotran_Ty1/copia-like"/>
</dbReference>
<dbReference type="PROSITE" id="PS50158">
    <property type="entry name" value="ZF_CCHC"/>
    <property type="match status" value="1"/>
</dbReference>
<dbReference type="InterPro" id="IPR036397">
    <property type="entry name" value="RNaseH_sf"/>
</dbReference>
<dbReference type="Proteomes" id="UP001140206">
    <property type="component" value="Chromosome 2"/>
</dbReference>
<evidence type="ECO:0000313" key="9">
    <source>
        <dbReference type="EMBL" id="KAJ4788732.1"/>
    </source>
</evidence>
<dbReference type="SMART" id="SM00343">
    <property type="entry name" value="ZnF_C2HC"/>
    <property type="match status" value="2"/>
</dbReference>
<dbReference type="SUPFAM" id="SSF57756">
    <property type="entry name" value="Retrovirus zinc finger-like domains"/>
    <property type="match status" value="1"/>
</dbReference>
<dbReference type="SUPFAM" id="SSF56672">
    <property type="entry name" value="DNA/RNA polymerases"/>
    <property type="match status" value="1"/>
</dbReference>
<dbReference type="Pfam" id="PF14223">
    <property type="entry name" value="Retrotran_gag_2"/>
    <property type="match status" value="1"/>
</dbReference>
<evidence type="ECO:0000256" key="3">
    <source>
        <dbReference type="ARBA" id="ARBA00022750"/>
    </source>
</evidence>
<feature type="compositionally biased region" description="Polar residues" evidence="6">
    <location>
        <begin position="232"/>
        <end position="244"/>
    </location>
</feature>
<dbReference type="Pfam" id="PF07727">
    <property type="entry name" value="RVT_2"/>
    <property type="match status" value="1"/>
</dbReference>
<dbReference type="InterPro" id="IPR001878">
    <property type="entry name" value="Znf_CCHC"/>
</dbReference>
<dbReference type="PROSITE" id="PS50994">
    <property type="entry name" value="INTEGRASE"/>
    <property type="match status" value="1"/>
</dbReference>
<dbReference type="GO" id="GO:0015074">
    <property type="term" value="P:DNA integration"/>
    <property type="evidence" value="ECO:0007669"/>
    <property type="project" value="InterPro"/>
</dbReference>
<protein>
    <submittedName>
        <fullName evidence="9">Polyprotein</fullName>
    </submittedName>
</protein>
<dbReference type="GO" id="GO:0003676">
    <property type="term" value="F:nucleic acid binding"/>
    <property type="evidence" value="ECO:0007669"/>
    <property type="project" value="InterPro"/>
</dbReference>
<evidence type="ECO:0000313" key="10">
    <source>
        <dbReference type="Proteomes" id="UP001140206"/>
    </source>
</evidence>
<dbReference type="InterPro" id="IPR057670">
    <property type="entry name" value="SH3_retrovirus"/>
</dbReference>
<dbReference type="EMBL" id="JAMFTS010000002">
    <property type="protein sequence ID" value="KAJ4788732.1"/>
    <property type="molecule type" value="Genomic_DNA"/>
</dbReference>
<keyword evidence="5" id="KW-0862">Zinc</keyword>
<dbReference type="InterPro" id="IPR012337">
    <property type="entry name" value="RNaseH-like_sf"/>
</dbReference>
<dbReference type="Gene3D" id="4.10.60.10">
    <property type="entry name" value="Zinc finger, CCHC-type"/>
    <property type="match status" value="1"/>
</dbReference>
<keyword evidence="3" id="KW-0064">Aspartyl protease</keyword>
<dbReference type="CDD" id="cd09272">
    <property type="entry name" value="RNase_HI_RT_Ty1"/>
    <property type="match status" value="1"/>
</dbReference>
<evidence type="ECO:0000259" key="7">
    <source>
        <dbReference type="PROSITE" id="PS50158"/>
    </source>
</evidence>